<name>A0A7E6CX75_9CHIR</name>
<keyword evidence="2" id="KW-1185">Reference proteome</keyword>
<proteinExistence type="predicted"/>
<organism evidence="2 3">
    <name type="scientific">Phyllostomus discolor</name>
    <name type="common">pale spear-nosed bat</name>
    <dbReference type="NCBI Taxonomy" id="89673"/>
    <lineage>
        <taxon>Eukaryota</taxon>
        <taxon>Metazoa</taxon>
        <taxon>Chordata</taxon>
        <taxon>Craniata</taxon>
        <taxon>Vertebrata</taxon>
        <taxon>Euteleostomi</taxon>
        <taxon>Mammalia</taxon>
        <taxon>Eutheria</taxon>
        <taxon>Laurasiatheria</taxon>
        <taxon>Chiroptera</taxon>
        <taxon>Yangochiroptera</taxon>
        <taxon>Phyllostomidae</taxon>
        <taxon>Phyllostominae</taxon>
        <taxon>Phyllostomus</taxon>
    </lineage>
</organism>
<dbReference type="PANTHER" id="PTHR14870:SF1">
    <property type="entry name" value="TUBULIN EPSILON AND DELTA COMPLEX PROTEIN 2"/>
    <property type="match status" value="1"/>
</dbReference>
<dbReference type="RefSeq" id="XP_035871635.1">
    <property type="nucleotide sequence ID" value="XM_036015742.1"/>
</dbReference>
<dbReference type="KEGG" id="pdic:114512099"/>
<dbReference type="AlphaFoldDB" id="A0A7E6CX75"/>
<evidence type="ECO:0000313" key="2">
    <source>
        <dbReference type="Proteomes" id="UP000504628"/>
    </source>
</evidence>
<dbReference type="PANTHER" id="PTHR14870">
    <property type="entry name" value="TUBULIN EPSILON AND DELTA COMPLEX PROTEIN 2"/>
    <property type="match status" value="1"/>
</dbReference>
<evidence type="ECO:0000256" key="1">
    <source>
        <dbReference type="SAM" id="MobiDB-lite"/>
    </source>
</evidence>
<accession>A0A7E6CX75</accession>
<protein>
    <submittedName>
        <fullName evidence="3">Tubulin epsilon and delta complex protein 2-like</fullName>
    </submittedName>
</protein>
<feature type="region of interest" description="Disordered" evidence="1">
    <location>
        <begin position="1"/>
        <end position="97"/>
    </location>
</feature>
<dbReference type="InterPro" id="IPR031518">
    <property type="entry name" value="DUF4693"/>
</dbReference>
<dbReference type="InParanoid" id="A0A7E6CX75"/>
<gene>
    <name evidence="3" type="primary">LOC114512099</name>
</gene>
<feature type="region of interest" description="Disordered" evidence="1">
    <location>
        <begin position="300"/>
        <end position="324"/>
    </location>
</feature>
<sequence length="357" mass="38288">MARVLRPPHVRPRLVAKLQDTPDTSAAAARKEPVNLQRLLWTWEPAKTLAPEPTPGPETNEEAPVSPMHTQAPTPQGAGDSDPGTGKGISKAGERDKASGLKLLSERDQTCQGRRPQVAKSGPGLWDQEIAPSAVPQAPESFTLREKETLLQLPVAFKKAASQNSHLWAQLSSTQASDSMGVTPSSEIQFLQKMQMTSGWPISRGRDRGRAPAEGLLAAEMENGGRAHNRPHGLEAKYHCLPTLEGLQAIVGQCLRKMQELRAAVEQQLAPWPEERLPRASSGAPTQELQTLAALKLCGHAGPADPPVEDPKGRTSPLGEHTGATGTALAGAMLCCAWPFGRGRSVFSMVQRNEPAD</sequence>
<dbReference type="Pfam" id="PF15764">
    <property type="entry name" value="DUF4693"/>
    <property type="match status" value="1"/>
</dbReference>
<reference evidence="3" key="1">
    <citation type="submission" date="2025-08" db="UniProtKB">
        <authorList>
            <consortium name="RefSeq"/>
        </authorList>
    </citation>
    <scope>IDENTIFICATION</scope>
    <source>
        <tissue evidence="3">Muscle</tissue>
    </source>
</reference>
<evidence type="ECO:0000313" key="3">
    <source>
        <dbReference type="RefSeq" id="XP_035871635.1"/>
    </source>
</evidence>
<dbReference type="Proteomes" id="UP000504628">
    <property type="component" value="Chromosome 14"/>
</dbReference>
<feature type="compositionally biased region" description="Basic residues" evidence="1">
    <location>
        <begin position="1"/>
        <end position="14"/>
    </location>
</feature>
<dbReference type="GeneID" id="114512099"/>